<evidence type="ECO:0000313" key="2">
    <source>
        <dbReference type="Proteomes" id="UP000050792"/>
    </source>
</evidence>
<organism evidence="2 3">
    <name type="scientific">Schistosoma rodhaini</name>
    <dbReference type="NCBI Taxonomy" id="6188"/>
    <lineage>
        <taxon>Eukaryota</taxon>
        <taxon>Metazoa</taxon>
        <taxon>Spiralia</taxon>
        <taxon>Lophotrochozoa</taxon>
        <taxon>Platyhelminthes</taxon>
        <taxon>Trematoda</taxon>
        <taxon>Digenea</taxon>
        <taxon>Strigeidida</taxon>
        <taxon>Schistosomatoidea</taxon>
        <taxon>Schistosomatidae</taxon>
        <taxon>Schistosoma</taxon>
    </lineage>
</organism>
<evidence type="ECO:0000256" key="1">
    <source>
        <dbReference type="ARBA" id="ARBA00008433"/>
    </source>
</evidence>
<evidence type="ECO:0000313" key="3">
    <source>
        <dbReference type="WBParaSite" id="SRDH1_65610.1"/>
    </source>
</evidence>
<accession>A0AA85FUZ3</accession>
<evidence type="ECO:0008006" key="4">
    <source>
        <dbReference type="Google" id="ProtNLM"/>
    </source>
</evidence>
<sequence length="866" mass="99045">MLAAHSASRVTAGPKPGSSLTLFLIIILVDKIHTQLKLRRITVITFFKNQTECVATLIKKVGRRRTVARGIYFQAHLDMSKRNHIRTEHCTIENSWHSSLHRVNCVGQSFQYHTTICSLRYRRDWRSLPCRTIQGSHKTQNQAAVLDQAGVRTTELAAILCATFENVQGTVIAYQYPHNYVSPTQFKEIGNAVIPRAELAFRLVTIEAFRHYVIGCLQRIEGVQYKRNTLQFNICLVIKPKATANRDDISHWQFWDDHSAGGLRPNVQAAYEALTLKINRYFYALEEQCGFLSRSLGHHEGVEKCVKLLRLKSIYKQLHESGMCILSFPNSGSLYLRFSPRQDHGSYSNLSFDMFELVSEEILKDSNVDDNDWGLEFGQKIRQFNLHHNNQIVFPNFNPQSESDITDNCVFVLIASPTYHRHSKMGYNLNGGWRPLDAVAQRVLPYINGRRRLIELAQLAQLDVAIARLCLIELARIGLVRALPYPTFIMQLLQADKFSNSTLIPGWLGLPRLATLLTDSSLSKMCLEAVIVFTSNRHKLQSLCIHDIFRLYTILCGSSNFSLSYLISANPHIRFIECSSYMNSSSSTSSYHSLPFVRSSKLCNCYASYHQTHYHYCKISLLSLVQFGEVNGLIRRIQCYPISDKLEVSAEQQIKYRMSSSVMSSKEAIPAIITTTTTVTTTSSTSSNTSMQQQLIQFQTKNSSSVLRHNSRKFTKKPQIINEQTWSISRSLLMDSQHSLDSIITFLLTNNGSTTKYSSCGFKIPEYISDLLNLYRFDEECLGRQISYCDRDSSFFNKTKTSGSFSFSPDETNFTIHNNNNSQTVEEIIVHDRIWSKPENNMTTFVEPLNLDKINFILPDLYWMWR</sequence>
<reference evidence="3" key="2">
    <citation type="submission" date="2023-11" db="UniProtKB">
        <authorList>
            <consortium name="WormBaseParasite"/>
        </authorList>
    </citation>
    <scope>IDENTIFICATION</scope>
</reference>
<dbReference type="WBParaSite" id="SRDH1_65610.1">
    <property type="protein sequence ID" value="SRDH1_65610.1"/>
    <property type="gene ID" value="SRDH1_65610"/>
</dbReference>
<reference evidence="2" key="1">
    <citation type="submission" date="2022-06" db="EMBL/GenBank/DDBJ databases">
        <authorList>
            <person name="Berger JAMES D."/>
            <person name="Berger JAMES D."/>
        </authorList>
    </citation>
    <scope>NUCLEOTIDE SEQUENCE [LARGE SCALE GENOMIC DNA]</scope>
</reference>
<dbReference type="GO" id="GO:1904262">
    <property type="term" value="P:negative regulation of TORC1 signaling"/>
    <property type="evidence" value="ECO:0007669"/>
    <property type="project" value="TreeGrafter"/>
</dbReference>
<dbReference type="InterPro" id="IPR009348">
    <property type="entry name" value="NPR2-like"/>
</dbReference>
<dbReference type="Pfam" id="PF06218">
    <property type="entry name" value="NPR2"/>
    <property type="match status" value="1"/>
</dbReference>
<proteinExistence type="inferred from homology"/>
<dbReference type="GO" id="GO:0005096">
    <property type="term" value="F:GTPase activator activity"/>
    <property type="evidence" value="ECO:0007669"/>
    <property type="project" value="TreeGrafter"/>
</dbReference>
<dbReference type="PANTHER" id="PTHR12991:SF10">
    <property type="entry name" value="GATOR COMPLEX PROTEIN NPRL2"/>
    <property type="match status" value="1"/>
</dbReference>
<comment type="similarity">
    <text evidence="1">Belongs to the NPR2 family.</text>
</comment>
<protein>
    <recommendedName>
        <fullName evidence="4">Nitrogen permease regulator 2-like protein</fullName>
    </recommendedName>
</protein>
<name>A0AA85FUZ3_9TREM</name>
<dbReference type="Proteomes" id="UP000050792">
    <property type="component" value="Unassembled WGS sequence"/>
</dbReference>
<dbReference type="GO" id="GO:0010508">
    <property type="term" value="P:positive regulation of autophagy"/>
    <property type="evidence" value="ECO:0007669"/>
    <property type="project" value="TreeGrafter"/>
</dbReference>
<dbReference type="AlphaFoldDB" id="A0AA85FUZ3"/>
<dbReference type="GO" id="GO:0034198">
    <property type="term" value="P:cellular response to amino acid starvation"/>
    <property type="evidence" value="ECO:0007669"/>
    <property type="project" value="TreeGrafter"/>
</dbReference>
<dbReference type="PANTHER" id="PTHR12991">
    <property type="entry name" value="NITROGEN PERMEASE REGULATOR 2/TUMOR SUPPRESSOR CANDIDATE 4"/>
    <property type="match status" value="1"/>
</dbReference>
<dbReference type="GO" id="GO:0005774">
    <property type="term" value="C:vacuolar membrane"/>
    <property type="evidence" value="ECO:0007669"/>
    <property type="project" value="TreeGrafter"/>
</dbReference>
<dbReference type="GO" id="GO:1990130">
    <property type="term" value="C:GATOR1 complex"/>
    <property type="evidence" value="ECO:0007669"/>
    <property type="project" value="TreeGrafter"/>
</dbReference>
<keyword evidence="2" id="KW-1185">Reference proteome</keyword>